<feature type="transmembrane region" description="Helical" evidence="8">
    <location>
        <begin position="220"/>
        <end position="238"/>
    </location>
</feature>
<dbReference type="InterPro" id="IPR002781">
    <property type="entry name" value="TM_pro_TauE-like"/>
</dbReference>
<gene>
    <name evidence="9" type="ORF">GCM10009799_49280</name>
</gene>
<evidence type="ECO:0000256" key="6">
    <source>
        <dbReference type="ARBA" id="ARBA00022989"/>
    </source>
</evidence>
<evidence type="ECO:0000256" key="5">
    <source>
        <dbReference type="ARBA" id="ARBA00022692"/>
    </source>
</evidence>
<feature type="transmembrane region" description="Helical" evidence="8">
    <location>
        <begin position="22"/>
        <end position="48"/>
    </location>
</feature>
<keyword evidence="5 8" id="KW-0812">Transmembrane</keyword>
<proteinExistence type="inferred from homology"/>
<comment type="caution">
    <text evidence="9">The sequence shown here is derived from an EMBL/GenBank/DDBJ whole genome shotgun (WGS) entry which is preliminary data.</text>
</comment>
<evidence type="ECO:0000256" key="8">
    <source>
        <dbReference type="RuleBase" id="RU363041"/>
    </source>
</evidence>
<dbReference type="Pfam" id="PF01925">
    <property type="entry name" value="TauE"/>
    <property type="match status" value="1"/>
</dbReference>
<keyword evidence="10" id="KW-1185">Reference proteome</keyword>
<evidence type="ECO:0000256" key="7">
    <source>
        <dbReference type="ARBA" id="ARBA00023136"/>
    </source>
</evidence>
<keyword evidence="7 8" id="KW-0472">Membrane</keyword>
<evidence type="ECO:0000313" key="9">
    <source>
        <dbReference type="EMBL" id="GAA2015186.1"/>
    </source>
</evidence>
<reference evidence="10" key="1">
    <citation type="journal article" date="2019" name="Int. J. Syst. Evol. Microbiol.">
        <title>The Global Catalogue of Microorganisms (GCM) 10K type strain sequencing project: providing services to taxonomists for standard genome sequencing and annotation.</title>
        <authorList>
            <consortium name="The Broad Institute Genomics Platform"/>
            <consortium name="The Broad Institute Genome Sequencing Center for Infectious Disease"/>
            <person name="Wu L."/>
            <person name="Ma J."/>
        </authorList>
    </citation>
    <scope>NUCLEOTIDE SEQUENCE [LARGE SCALE GENOMIC DNA]</scope>
    <source>
        <strain evidence="10">JCM 15313</strain>
    </source>
</reference>
<dbReference type="PANTHER" id="PTHR30269:SF0">
    <property type="entry name" value="MEMBRANE TRANSPORTER PROTEIN YFCA-RELATED"/>
    <property type="match status" value="1"/>
</dbReference>
<protein>
    <recommendedName>
        <fullName evidence="8">Probable membrane transporter protein</fullName>
    </recommendedName>
</protein>
<accession>A0ABP5F791</accession>
<feature type="transmembrane region" description="Helical" evidence="8">
    <location>
        <begin position="92"/>
        <end position="112"/>
    </location>
</feature>
<evidence type="ECO:0000256" key="1">
    <source>
        <dbReference type="ARBA" id="ARBA00004651"/>
    </source>
</evidence>
<sequence length="272" mass="26916">MDFGIDLVGTDLMGGDVVSSHVIGILLVAAAAAGWIDAVVGGGGLLLLPALMVAFPSAPIAPLLGTNKLAAIFGTSSAAITYARGVRLEPRIVWPTAGLALAGAGGGAALAGSVSSDALRPTVMVVLAVVLVLVIARPALGAAADPTRLTRSRVVTAVLLAGCGVGFYDGLIGPGTGTFLIIALTTVTGLDFVNASASAKIVNTATNVGALAVFAWNGDILWVLGLGLAVCNIVGAQVGARMALSRGTGFVRGVLVVVVLALLVKLGAEQFA</sequence>
<keyword evidence="6 8" id="KW-1133">Transmembrane helix</keyword>
<dbReference type="PANTHER" id="PTHR30269">
    <property type="entry name" value="TRANSMEMBRANE PROTEIN YFCA"/>
    <property type="match status" value="1"/>
</dbReference>
<feature type="transmembrane region" description="Helical" evidence="8">
    <location>
        <begin position="157"/>
        <end position="184"/>
    </location>
</feature>
<keyword evidence="4 8" id="KW-1003">Cell membrane</keyword>
<evidence type="ECO:0000256" key="2">
    <source>
        <dbReference type="ARBA" id="ARBA00009142"/>
    </source>
</evidence>
<evidence type="ECO:0000256" key="3">
    <source>
        <dbReference type="ARBA" id="ARBA00022448"/>
    </source>
</evidence>
<dbReference type="Proteomes" id="UP001501585">
    <property type="component" value="Unassembled WGS sequence"/>
</dbReference>
<organism evidence="9 10">
    <name type="scientific">Nocardiopsis rhodophaea</name>
    <dbReference type="NCBI Taxonomy" id="280238"/>
    <lineage>
        <taxon>Bacteria</taxon>
        <taxon>Bacillati</taxon>
        <taxon>Actinomycetota</taxon>
        <taxon>Actinomycetes</taxon>
        <taxon>Streptosporangiales</taxon>
        <taxon>Nocardiopsidaceae</taxon>
        <taxon>Nocardiopsis</taxon>
    </lineage>
</organism>
<feature type="transmembrane region" description="Helical" evidence="8">
    <location>
        <begin position="118"/>
        <end position="136"/>
    </location>
</feature>
<feature type="transmembrane region" description="Helical" evidence="8">
    <location>
        <begin position="250"/>
        <end position="268"/>
    </location>
</feature>
<dbReference type="EMBL" id="BAAAPC010000029">
    <property type="protein sequence ID" value="GAA2015186.1"/>
    <property type="molecule type" value="Genomic_DNA"/>
</dbReference>
<name>A0ABP5F791_9ACTN</name>
<keyword evidence="3" id="KW-0813">Transport</keyword>
<evidence type="ECO:0000313" key="10">
    <source>
        <dbReference type="Proteomes" id="UP001501585"/>
    </source>
</evidence>
<evidence type="ECO:0000256" key="4">
    <source>
        <dbReference type="ARBA" id="ARBA00022475"/>
    </source>
</evidence>
<comment type="similarity">
    <text evidence="2 8">Belongs to the 4-toluene sulfonate uptake permease (TSUP) (TC 2.A.102) family.</text>
</comment>
<comment type="subcellular location">
    <subcellularLocation>
        <location evidence="1 8">Cell membrane</location>
        <topology evidence="1 8">Multi-pass membrane protein</topology>
    </subcellularLocation>
</comment>
<dbReference type="InterPro" id="IPR052017">
    <property type="entry name" value="TSUP"/>
</dbReference>